<feature type="domain" description="Metallo-beta-lactamase" evidence="1">
    <location>
        <begin position="65"/>
        <end position="244"/>
    </location>
</feature>
<dbReference type="EMBL" id="JAMQCR010000001">
    <property type="protein sequence ID" value="MCM2531286.1"/>
    <property type="molecule type" value="Genomic_DNA"/>
</dbReference>
<dbReference type="InterPro" id="IPR050114">
    <property type="entry name" value="UPF0173_UPF0282_UlaG_hydrolase"/>
</dbReference>
<dbReference type="PANTHER" id="PTHR43546:SF3">
    <property type="entry name" value="UPF0173 METAL-DEPENDENT HYDROLASE MJ1163"/>
    <property type="match status" value="1"/>
</dbReference>
<dbReference type="PANTHER" id="PTHR43546">
    <property type="entry name" value="UPF0173 METAL-DEPENDENT HYDROLASE MJ1163-RELATED"/>
    <property type="match status" value="1"/>
</dbReference>
<reference evidence="2 3" key="1">
    <citation type="submission" date="2022-06" db="EMBL/GenBank/DDBJ databases">
        <authorList>
            <person name="Jeon C.O."/>
        </authorList>
    </citation>
    <scope>NUCLEOTIDE SEQUENCE [LARGE SCALE GENOMIC DNA]</scope>
    <source>
        <strain evidence="2 3">KCTC 13943</strain>
    </source>
</reference>
<dbReference type="Gene3D" id="3.60.15.10">
    <property type="entry name" value="Ribonuclease Z/Hydroxyacylglutathione hydrolase-like"/>
    <property type="match status" value="1"/>
</dbReference>
<dbReference type="SUPFAM" id="SSF56281">
    <property type="entry name" value="Metallo-hydrolase/oxidoreductase"/>
    <property type="match status" value="1"/>
</dbReference>
<name>A0ABT0W4M0_9BACI</name>
<accession>A0ABT0W4M0</accession>
<evidence type="ECO:0000313" key="3">
    <source>
        <dbReference type="Proteomes" id="UP001523262"/>
    </source>
</evidence>
<dbReference type="InterPro" id="IPR001279">
    <property type="entry name" value="Metallo-B-lactamas"/>
</dbReference>
<comment type="caution">
    <text evidence="2">The sequence shown here is derived from an EMBL/GenBank/DDBJ whole genome shotgun (WGS) entry which is preliminary data.</text>
</comment>
<organism evidence="2 3">
    <name type="scientific">Neobacillus pocheonensis</name>
    <dbReference type="NCBI Taxonomy" id="363869"/>
    <lineage>
        <taxon>Bacteria</taxon>
        <taxon>Bacillati</taxon>
        <taxon>Bacillota</taxon>
        <taxon>Bacilli</taxon>
        <taxon>Bacillales</taxon>
        <taxon>Bacillaceae</taxon>
        <taxon>Neobacillus</taxon>
    </lineage>
</organism>
<dbReference type="Proteomes" id="UP001523262">
    <property type="component" value="Unassembled WGS sequence"/>
</dbReference>
<protein>
    <submittedName>
        <fullName evidence="2">MBL fold metallo-hydrolase</fullName>
    </submittedName>
</protein>
<keyword evidence="3" id="KW-1185">Reference proteome</keyword>
<evidence type="ECO:0000313" key="2">
    <source>
        <dbReference type="EMBL" id="MCM2531286.1"/>
    </source>
</evidence>
<gene>
    <name evidence="2" type="ORF">NDK43_01125</name>
</gene>
<proteinExistence type="predicted"/>
<evidence type="ECO:0000259" key="1">
    <source>
        <dbReference type="Pfam" id="PF12706"/>
    </source>
</evidence>
<dbReference type="Pfam" id="PF12706">
    <property type="entry name" value="Lactamase_B_2"/>
    <property type="match status" value="1"/>
</dbReference>
<sequence length="283" mass="32112">MEGTYKSGDLLIKEVIKTQIQEDAISFWNLGQAGILMKGSKDDGLICFDPYLTNSIEEEDSETEFKRAFPPVLSPEMLRDVNGILVTHDHGDHLDPATIKEIARVSNDTMFVVPAPIVSSLKKKIPNQSILPAIDNEAFFINGFKITPVPAAHTDYEVDSRGNYKMLGYFIEVNGIRLFHSGDTVVTESLIEKVKEFKPHVAFLPINGRDYFRNSRGVIGNMSFREAVDFSATVGVDLIIPIHFDLFSTNRENPAYFVDYLFHQYPNQKFHMMVPGERFIYHK</sequence>
<dbReference type="InterPro" id="IPR036866">
    <property type="entry name" value="RibonucZ/Hydroxyglut_hydro"/>
</dbReference>